<proteinExistence type="inferred from homology"/>
<evidence type="ECO:0000313" key="9">
    <source>
        <dbReference type="EMBL" id="MCS0494819.1"/>
    </source>
</evidence>
<dbReference type="InterPro" id="IPR000086">
    <property type="entry name" value="NUDIX_hydrolase_dom"/>
</dbReference>
<comment type="caution">
    <text evidence="9">The sequence shown here is derived from an EMBL/GenBank/DDBJ whole genome shotgun (WGS) entry which is preliminary data.</text>
</comment>
<name>A0A9X2PA02_9HYPH</name>
<evidence type="ECO:0000259" key="8">
    <source>
        <dbReference type="PROSITE" id="PS51462"/>
    </source>
</evidence>
<dbReference type="Proteomes" id="UP001151088">
    <property type="component" value="Unassembled WGS sequence"/>
</dbReference>
<comment type="catalytic activity">
    <reaction evidence="1">
        <text>GDP-alpha-D-mannose + H2O = alpha-D-mannose 1-phosphate + GMP + 2 H(+)</text>
        <dbReference type="Rhea" id="RHEA:27978"/>
        <dbReference type="ChEBI" id="CHEBI:15377"/>
        <dbReference type="ChEBI" id="CHEBI:15378"/>
        <dbReference type="ChEBI" id="CHEBI:57527"/>
        <dbReference type="ChEBI" id="CHEBI:58115"/>
        <dbReference type="ChEBI" id="CHEBI:58409"/>
    </reaction>
</comment>
<dbReference type="GO" id="GO:0006753">
    <property type="term" value="P:nucleoside phosphate metabolic process"/>
    <property type="evidence" value="ECO:0007669"/>
    <property type="project" value="TreeGrafter"/>
</dbReference>
<dbReference type="Pfam" id="PF00293">
    <property type="entry name" value="NUDIX"/>
    <property type="match status" value="1"/>
</dbReference>
<comment type="similarity">
    <text evidence="3">Belongs to the Nudix hydrolase family. NudK subfamily.</text>
</comment>
<dbReference type="PROSITE" id="PS51462">
    <property type="entry name" value="NUDIX"/>
    <property type="match status" value="1"/>
</dbReference>
<dbReference type="InterPro" id="IPR015797">
    <property type="entry name" value="NUDIX_hydrolase-like_dom_sf"/>
</dbReference>
<accession>A0A9X2PA02</accession>
<evidence type="ECO:0000256" key="1">
    <source>
        <dbReference type="ARBA" id="ARBA00000847"/>
    </source>
</evidence>
<evidence type="ECO:0000313" key="10">
    <source>
        <dbReference type="Proteomes" id="UP001151088"/>
    </source>
</evidence>
<sequence>MSEHARVETVEDRAVEVEVSAPEPIGHGFRAYHHFTATLPGHGGAPLTQNRDIIRVGRVVAVIAYDPDAGCVVMIRQFRLGAHLANGRGEIVELAAGLVEDGEDPAEAARRECHEEIGVAPRALLPVLTFMPSPGVSDEIATIYLALVDSRGVPAESGAPGEAEHTRPFLVPVADVAANLAAPFPGTFSNGFVLIALSWFILNRAKVDAFVHEAG</sequence>
<organism evidence="9 10">
    <name type="scientific">Ancylobacter mangrovi</name>
    <dbReference type="NCBI Taxonomy" id="2972472"/>
    <lineage>
        <taxon>Bacteria</taxon>
        <taxon>Pseudomonadati</taxon>
        <taxon>Pseudomonadota</taxon>
        <taxon>Alphaproteobacteria</taxon>
        <taxon>Hyphomicrobiales</taxon>
        <taxon>Xanthobacteraceae</taxon>
        <taxon>Ancylobacter</taxon>
    </lineage>
</organism>
<dbReference type="EMBL" id="JANTHZ010000002">
    <property type="protein sequence ID" value="MCS0494819.1"/>
    <property type="molecule type" value="Genomic_DNA"/>
</dbReference>
<feature type="domain" description="Nudix hydrolase" evidence="8">
    <location>
        <begin position="55"/>
        <end position="194"/>
    </location>
</feature>
<keyword evidence="10" id="KW-1185">Reference proteome</keyword>
<evidence type="ECO:0000256" key="2">
    <source>
        <dbReference type="ARBA" id="ARBA00001946"/>
    </source>
</evidence>
<evidence type="ECO:0000256" key="3">
    <source>
        <dbReference type="ARBA" id="ARBA00007275"/>
    </source>
</evidence>
<evidence type="ECO:0000256" key="4">
    <source>
        <dbReference type="ARBA" id="ARBA00016377"/>
    </source>
</evidence>
<evidence type="ECO:0000256" key="7">
    <source>
        <dbReference type="ARBA" id="ARBA00032272"/>
    </source>
</evidence>
<evidence type="ECO:0000256" key="5">
    <source>
        <dbReference type="ARBA" id="ARBA00022801"/>
    </source>
</evidence>
<dbReference type="GO" id="GO:0019693">
    <property type="term" value="P:ribose phosphate metabolic process"/>
    <property type="evidence" value="ECO:0007669"/>
    <property type="project" value="TreeGrafter"/>
</dbReference>
<dbReference type="SUPFAM" id="SSF55811">
    <property type="entry name" value="Nudix"/>
    <property type="match status" value="1"/>
</dbReference>
<dbReference type="PANTHER" id="PTHR11839">
    <property type="entry name" value="UDP/ADP-SUGAR PYROPHOSPHATASE"/>
    <property type="match status" value="1"/>
</dbReference>
<reference evidence="9" key="1">
    <citation type="submission" date="2022-08" db="EMBL/GenBank/DDBJ databases">
        <authorList>
            <person name="Li F."/>
        </authorList>
    </citation>
    <scope>NUCLEOTIDE SEQUENCE</scope>
    <source>
        <strain evidence="9">MQZ15Z-1</strain>
    </source>
</reference>
<protein>
    <recommendedName>
        <fullName evidence="4">GDP-mannose pyrophosphatase</fullName>
    </recommendedName>
    <alternativeName>
        <fullName evidence="6">GDP-mannose hydrolase</fullName>
    </alternativeName>
    <alternativeName>
        <fullName evidence="7">GDPMK</fullName>
    </alternativeName>
</protein>
<keyword evidence="5 9" id="KW-0378">Hydrolase</keyword>
<dbReference type="Gene3D" id="3.90.79.10">
    <property type="entry name" value="Nucleoside Triphosphate Pyrophosphohydrolase"/>
    <property type="match status" value="1"/>
</dbReference>
<evidence type="ECO:0000256" key="6">
    <source>
        <dbReference type="ARBA" id="ARBA00032162"/>
    </source>
</evidence>
<dbReference type="GO" id="GO:0005829">
    <property type="term" value="C:cytosol"/>
    <property type="evidence" value="ECO:0007669"/>
    <property type="project" value="TreeGrafter"/>
</dbReference>
<gene>
    <name evidence="9" type="ORF">NVS89_06885</name>
</gene>
<dbReference type="GO" id="GO:0016787">
    <property type="term" value="F:hydrolase activity"/>
    <property type="evidence" value="ECO:0007669"/>
    <property type="project" value="UniProtKB-KW"/>
</dbReference>
<comment type="cofactor">
    <cofactor evidence="2">
        <name>Mg(2+)</name>
        <dbReference type="ChEBI" id="CHEBI:18420"/>
    </cofactor>
</comment>
<dbReference type="PANTHER" id="PTHR11839:SF18">
    <property type="entry name" value="NUDIX HYDROLASE DOMAIN-CONTAINING PROTEIN"/>
    <property type="match status" value="1"/>
</dbReference>
<dbReference type="RefSeq" id="WP_258731860.1">
    <property type="nucleotide sequence ID" value="NZ_JANTHZ010000002.1"/>
</dbReference>
<dbReference type="AlphaFoldDB" id="A0A9X2PA02"/>